<dbReference type="PANTHER" id="PTHR42810:SF2">
    <property type="entry name" value="PURINE PERMEASE C1399.01C-RELATED"/>
    <property type="match status" value="1"/>
</dbReference>
<evidence type="ECO:0000256" key="1">
    <source>
        <dbReference type="ARBA" id="ARBA00004141"/>
    </source>
</evidence>
<feature type="transmembrane region" description="Helical" evidence="7">
    <location>
        <begin position="356"/>
        <end position="375"/>
    </location>
</feature>
<dbReference type="Proteomes" id="UP000295182">
    <property type="component" value="Unassembled WGS sequence"/>
</dbReference>
<dbReference type="AlphaFoldDB" id="A0A4R2NGW4"/>
<feature type="transmembrane region" description="Helical" evidence="7">
    <location>
        <begin position="237"/>
        <end position="260"/>
    </location>
</feature>
<dbReference type="InterPro" id="IPR006043">
    <property type="entry name" value="NCS2"/>
</dbReference>
<protein>
    <submittedName>
        <fullName evidence="8">Xanthine/uracil permease</fullName>
    </submittedName>
</protein>
<sequence length="573" mass="61378">MRRPDNIAFGVDDPLPARLGAGLALQQLAFLGALLVIPEIYVRAQGLGHHDFLNIVSSTLLVSAFVILLQVRGMRHLGARYYYPLQATGAVLPAMYLVSSLPGATLATVFGMVWVIGLSQVAFSFLIMRLRNVFTVEVSGVAVMLIGLGLGHLGFREIFGHGTDGTPASGASLLVGLLTFATMVACNVWVKTVLRLFAPLLGLLAGMLASVLLDLVPAQELHQWQDMPWFWVPQLPVFGWAFDAKAIVPYVVTGFALALTSMGTQTIAQRTSNADWVRPDLRALARGVRAEGVAHLFAALVNGLPLAASGGAVSLAAASGCTSRYLGYWTAGFLFLAALLPHITGAWLLLPAPVTGALLLYLSAFATLSGLQLIASRMLDNRRVLAVGVGLLVGTGMPTIHEAVVALWPDLRFVALSGLAAGVCTSVLLATLFRLGIRQGTRQRFALAHTTLQDVTDFLEQQGKRWGARHEPVRRAEMAGWQVVEALTAHHLVDTAFPEIEIETGFDDYVFTLVLRYRGTLLPLAATPPSADELMASAQAELQMAGYLVGRSARHARASSSAGLCVLRLTFEN</sequence>
<organism evidence="8 9">
    <name type="scientific">Simplicispira metamorpha</name>
    <dbReference type="NCBI Taxonomy" id="80881"/>
    <lineage>
        <taxon>Bacteria</taxon>
        <taxon>Pseudomonadati</taxon>
        <taxon>Pseudomonadota</taxon>
        <taxon>Betaproteobacteria</taxon>
        <taxon>Burkholderiales</taxon>
        <taxon>Comamonadaceae</taxon>
        <taxon>Simplicispira</taxon>
    </lineage>
</organism>
<dbReference type="RefSeq" id="WP_119012412.1">
    <property type="nucleotide sequence ID" value="NZ_QXNC01000005.1"/>
</dbReference>
<evidence type="ECO:0000313" key="9">
    <source>
        <dbReference type="Proteomes" id="UP000295182"/>
    </source>
</evidence>
<name>A0A4R2NGW4_9BURK</name>
<keyword evidence="6 7" id="KW-0472">Membrane</keyword>
<dbReference type="PANTHER" id="PTHR42810">
    <property type="entry name" value="PURINE PERMEASE C1399.01C-RELATED"/>
    <property type="match status" value="1"/>
</dbReference>
<keyword evidence="5 7" id="KW-1133">Transmembrane helix</keyword>
<dbReference type="OrthoDB" id="9805749at2"/>
<evidence type="ECO:0000256" key="4">
    <source>
        <dbReference type="ARBA" id="ARBA00022692"/>
    </source>
</evidence>
<gene>
    <name evidence="8" type="ORF">EV674_101107</name>
</gene>
<evidence type="ECO:0000256" key="2">
    <source>
        <dbReference type="ARBA" id="ARBA00008821"/>
    </source>
</evidence>
<evidence type="ECO:0000256" key="5">
    <source>
        <dbReference type="ARBA" id="ARBA00022989"/>
    </source>
</evidence>
<proteinExistence type="inferred from homology"/>
<feature type="transmembrane region" description="Helical" evidence="7">
    <location>
        <begin position="134"/>
        <end position="155"/>
    </location>
</feature>
<evidence type="ECO:0000256" key="7">
    <source>
        <dbReference type="SAM" id="Phobius"/>
    </source>
</evidence>
<feature type="transmembrane region" description="Helical" evidence="7">
    <location>
        <begin position="167"/>
        <end position="190"/>
    </location>
</feature>
<feature type="transmembrane region" description="Helical" evidence="7">
    <location>
        <begin position="384"/>
        <end position="408"/>
    </location>
</feature>
<evidence type="ECO:0000256" key="3">
    <source>
        <dbReference type="ARBA" id="ARBA00022448"/>
    </source>
</evidence>
<keyword evidence="4 7" id="KW-0812">Transmembrane</keyword>
<comment type="similarity">
    <text evidence="2">Belongs to the nucleobase:cation symporter-2 (NCS2) (TC 2.A.40) family.</text>
</comment>
<comment type="caution">
    <text evidence="8">The sequence shown here is derived from an EMBL/GenBank/DDBJ whole genome shotgun (WGS) entry which is preliminary data.</text>
</comment>
<evidence type="ECO:0000313" key="8">
    <source>
        <dbReference type="EMBL" id="TCP20458.1"/>
    </source>
</evidence>
<dbReference type="GO" id="GO:0042907">
    <property type="term" value="F:xanthine transmembrane transporter activity"/>
    <property type="evidence" value="ECO:0007669"/>
    <property type="project" value="TreeGrafter"/>
</dbReference>
<accession>A0A4R2NGW4</accession>
<feature type="transmembrane region" description="Helical" evidence="7">
    <location>
        <begin position="21"/>
        <end position="40"/>
    </location>
</feature>
<feature type="transmembrane region" description="Helical" evidence="7">
    <location>
        <begin position="52"/>
        <end position="69"/>
    </location>
</feature>
<keyword evidence="3" id="KW-0813">Transport</keyword>
<dbReference type="Pfam" id="PF00860">
    <property type="entry name" value="Xan_ur_permease"/>
    <property type="match status" value="1"/>
</dbReference>
<feature type="transmembrane region" description="Helical" evidence="7">
    <location>
        <begin position="104"/>
        <end position="127"/>
    </location>
</feature>
<keyword evidence="9" id="KW-1185">Reference proteome</keyword>
<feature type="transmembrane region" description="Helical" evidence="7">
    <location>
        <begin position="414"/>
        <end position="435"/>
    </location>
</feature>
<comment type="subcellular location">
    <subcellularLocation>
        <location evidence="1">Membrane</location>
        <topology evidence="1">Multi-pass membrane protein</topology>
    </subcellularLocation>
</comment>
<feature type="transmembrane region" description="Helical" evidence="7">
    <location>
        <begin position="197"/>
        <end position="217"/>
    </location>
</feature>
<dbReference type="EMBL" id="SLXH01000001">
    <property type="protein sequence ID" value="TCP20458.1"/>
    <property type="molecule type" value="Genomic_DNA"/>
</dbReference>
<reference evidence="8 9" key="1">
    <citation type="submission" date="2019-03" db="EMBL/GenBank/DDBJ databases">
        <title>Genomic Encyclopedia of Type Strains, Phase IV (KMG-IV): sequencing the most valuable type-strain genomes for metagenomic binning, comparative biology and taxonomic classification.</title>
        <authorList>
            <person name="Goeker M."/>
        </authorList>
    </citation>
    <scope>NUCLEOTIDE SEQUENCE [LARGE SCALE GENOMIC DNA]</scope>
    <source>
        <strain evidence="8 9">DSM 1837</strain>
    </source>
</reference>
<feature type="transmembrane region" description="Helical" evidence="7">
    <location>
        <begin position="81"/>
        <end position="98"/>
    </location>
</feature>
<dbReference type="GO" id="GO:0005886">
    <property type="term" value="C:plasma membrane"/>
    <property type="evidence" value="ECO:0007669"/>
    <property type="project" value="TreeGrafter"/>
</dbReference>
<evidence type="ECO:0000256" key="6">
    <source>
        <dbReference type="ARBA" id="ARBA00023136"/>
    </source>
</evidence>
<feature type="transmembrane region" description="Helical" evidence="7">
    <location>
        <begin position="326"/>
        <end position="350"/>
    </location>
</feature>